<dbReference type="PIRSF" id="PIRSF005650">
    <property type="entry name" value="Uridylate_kin"/>
    <property type="match status" value="1"/>
</dbReference>
<keyword evidence="16" id="KW-1185">Reference proteome</keyword>
<dbReference type="EMBL" id="CP001338">
    <property type="protein sequence ID" value="ACL17267.1"/>
    <property type="molecule type" value="Genomic_DNA"/>
</dbReference>
<dbReference type="GO" id="GO:0005737">
    <property type="term" value="C:cytoplasm"/>
    <property type="evidence" value="ECO:0007669"/>
    <property type="project" value="UniProtKB-SubCell"/>
</dbReference>
<keyword evidence="9 15" id="KW-0418">Kinase</keyword>
<dbReference type="eggNOG" id="arCOG00858">
    <property type="taxonomic scope" value="Archaea"/>
</dbReference>
<organism evidence="15 16">
    <name type="scientific">Methanosphaerula palustris (strain ATCC BAA-1556 / DSM 19958 / E1-9c)</name>
    <dbReference type="NCBI Taxonomy" id="521011"/>
    <lineage>
        <taxon>Archaea</taxon>
        <taxon>Methanobacteriati</taxon>
        <taxon>Methanobacteriota</taxon>
        <taxon>Stenosarchaea group</taxon>
        <taxon>Methanomicrobia</taxon>
        <taxon>Methanomicrobiales</taxon>
        <taxon>Methanoregulaceae</taxon>
        <taxon>Methanosphaerula</taxon>
    </lineage>
</organism>
<dbReference type="Proteomes" id="UP000002457">
    <property type="component" value="Chromosome"/>
</dbReference>
<evidence type="ECO:0000256" key="5">
    <source>
        <dbReference type="ARBA" id="ARBA00016403"/>
    </source>
</evidence>
<evidence type="ECO:0000256" key="8">
    <source>
        <dbReference type="ARBA" id="ARBA00022741"/>
    </source>
</evidence>
<dbReference type="EC" id="2.7.4.22" evidence="4"/>
<evidence type="ECO:0000259" key="14">
    <source>
        <dbReference type="Pfam" id="PF00696"/>
    </source>
</evidence>
<evidence type="ECO:0000256" key="2">
    <source>
        <dbReference type="ARBA" id="ARBA00004791"/>
    </source>
</evidence>
<evidence type="ECO:0000256" key="6">
    <source>
        <dbReference type="ARBA" id="ARBA00022490"/>
    </source>
</evidence>
<dbReference type="Gene3D" id="3.40.1160.10">
    <property type="entry name" value="Acetylglutamate kinase-like"/>
    <property type="match status" value="1"/>
</dbReference>
<dbReference type="InterPro" id="IPR011817">
    <property type="entry name" value="Uridylate_kinase"/>
</dbReference>
<keyword evidence="10" id="KW-0067">ATP-binding</keyword>
<dbReference type="Pfam" id="PF00696">
    <property type="entry name" value="AA_kinase"/>
    <property type="match status" value="1"/>
</dbReference>
<evidence type="ECO:0000256" key="7">
    <source>
        <dbReference type="ARBA" id="ARBA00022679"/>
    </source>
</evidence>
<dbReference type="InterPro" id="IPR001048">
    <property type="entry name" value="Asp/Glu/Uridylate_kinase"/>
</dbReference>
<keyword evidence="11" id="KW-0665">Pyrimidine biosynthesis</keyword>
<dbReference type="InterPro" id="IPR011818">
    <property type="entry name" value="Uridylate_kinase_arch/spir"/>
</dbReference>
<dbReference type="NCBIfam" id="TIGR02076">
    <property type="entry name" value="pyrH_arch"/>
    <property type="match status" value="1"/>
</dbReference>
<evidence type="ECO:0000256" key="9">
    <source>
        <dbReference type="ARBA" id="ARBA00022777"/>
    </source>
</evidence>
<evidence type="ECO:0000256" key="12">
    <source>
        <dbReference type="ARBA" id="ARBA00032092"/>
    </source>
</evidence>
<name>B8GKX1_METPE</name>
<evidence type="ECO:0000313" key="15">
    <source>
        <dbReference type="EMBL" id="ACL17267.1"/>
    </source>
</evidence>
<dbReference type="GO" id="GO:0006225">
    <property type="term" value="P:UDP biosynthetic process"/>
    <property type="evidence" value="ECO:0007669"/>
    <property type="project" value="TreeGrafter"/>
</dbReference>
<dbReference type="PANTHER" id="PTHR42833:SF4">
    <property type="entry name" value="URIDYLATE KINASE PUMPKIN, CHLOROPLASTIC"/>
    <property type="match status" value="1"/>
</dbReference>
<gene>
    <name evidence="15" type="ordered locus">Mpal_1964</name>
</gene>
<dbReference type="UniPathway" id="UPA00159">
    <property type="reaction ID" value="UER00275"/>
</dbReference>
<dbReference type="HOGENOM" id="CLU_079546_0_0_2"/>
<comment type="similarity">
    <text evidence="3">Belongs to the UMP kinase family.</text>
</comment>
<protein>
    <recommendedName>
        <fullName evidence="5">Uridylate kinase</fullName>
        <ecNumber evidence="4">2.7.4.22</ecNumber>
    </recommendedName>
    <alternativeName>
        <fullName evidence="12">Uridine monophosphate kinase</fullName>
    </alternativeName>
</protein>
<evidence type="ECO:0000256" key="1">
    <source>
        <dbReference type="ARBA" id="ARBA00004496"/>
    </source>
</evidence>
<evidence type="ECO:0000256" key="10">
    <source>
        <dbReference type="ARBA" id="ARBA00022840"/>
    </source>
</evidence>
<feature type="domain" description="Aspartate/glutamate/uridylate kinase" evidence="14">
    <location>
        <begin position="2"/>
        <end position="198"/>
    </location>
</feature>
<keyword evidence="6" id="KW-0963">Cytoplasm</keyword>
<evidence type="ECO:0000256" key="3">
    <source>
        <dbReference type="ARBA" id="ARBA00007614"/>
    </source>
</evidence>
<dbReference type="PANTHER" id="PTHR42833">
    <property type="entry name" value="URIDYLATE KINASE"/>
    <property type="match status" value="1"/>
</dbReference>
<sequence length="229" mass="23992">MALGGSVLVPSLESNNIAAYVSILKKIGSEHQVFVVVGGGGEARRYIGVARDLGIDEATSDELGILVTRLNATLLIAALGDAAYPRVAESHTEAKAFAESKKIVVMGGITPGQTTDAVSAVLAERVQADLLVNVTSVPGIYSADPKKDAAAVRYNELTPQQLLGIIQNDRLDAGSNSIIDIVAAKVIERCSIPMLVIDGKCPENLLHALFEGTFTGTIVSETACRPLPL</sequence>
<comment type="catalytic activity">
    <reaction evidence="13">
        <text>UMP + ATP = UDP + ADP</text>
        <dbReference type="Rhea" id="RHEA:24400"/>
        <dbReference type="ChEBI" id="CHEBI:30616"/>
        <dbReference type="ChEBI" id="CHEBI:57865"/>
        <dbReference type="ChEBI" id="CHEBI:58223"/>
        <dbReference type="ChEBI" id="CHEBI:456216"/>
        <dbReference type="EC" id="2.7.4.22"/>
    </reaction>
</comment>
<dbReference type="GO" id="GO:0005524">
    <property type="term" value="F:ATP binding"/>
    <property type="evidence" value="ECO:0007669"/>
    <property type="project" value="UniProtKB-KW"/>
</dbReference>
<dbReference type="KEGG" id="mpl:Mpal_1964"/>
<keyword evidence="8" id="KW-0547">Nucleotide-binding</keyword>
<accession>B8GKX1</accession>
<evidence type="ECO:0000256" key="4">
    <source>
        <dbReference type="ARBA" id="ARBA00012899"/>
    </source>
</evidence>
<dbReference type="SUPFAM" id="SSF53633">
    <property type="entry name" value="Carbamate kinase-like"/>
    <property type="match status" value="1"/>
</dbReference>
<dbReference type="STRING" id="521011.Mpal_1964"/>
<evidence type="ECO:0000313" key="16">
    <source>
        <dbReference type="Proteomes" id="UP000002457"/>
    </source>
</evidence>
<dbReference type="AlphaFoldDB" id="B8GKX1"/>
<evidence type="ECO:0000256" key="13">
    <source>
        <dbReference type="ARBA" id="ARBA00047767"/>
    </source>
</evidence>
<keyword evidence="7" id="KW-0808">Transferase</keyword>
<comment type="subcellular location">
    <subcellularLocation>
        <location evidence="1">Cytoplasm</location>
    </subcellularLocation>
</comment>
<reference evidence="15 16" key="1">
    <citation type="journal article" date="2015" name="Genome Announc.">
        <title>Complete Genome Sequence of Methanosphaerula palustris E1-9CT, a Hydrogenotrophic Methanogen Isolated from a Minerotrophic Fen Peatland.</title>
        <authorList>
            <person name="Cadillo-Quiroz H."/>
            <person name="Browne P."/>
            <person name="Kyrpides N."/>
            <person name="Woyke T."/>
            <person name="Goodwin L."/>
            <person name="Detter C."/>
            <person name="Yavitt J.B."/>
            <person name="Zinder S.H."/>
        </authorList>
    </citation>
    <scope>NUCLEOTIDE SEQUENCE [LARGE SCALE GENOMIC DNA]</scope>
    <source>
        <strain evidence="16">ATCC BAA-1556 / DSM 19958 / E1-9c</strain>
    </source>
</reference>
<comment type="pathway">
    <text evidence="2">Pyrimidine metabolism; CTP biosynthesis via de novo pathway; UDP from UMP (UMPK route): step 1/1.</text>
</comment>
<proteinExistence type="inferred from homology"/>
<dbReference type="InterPro" id="IPR036393">
    <property type="entry name" value="AceGlu_kinase-like_sf"/>
</dbReference>
<dbReference type="GO" id="GO:0044210">
    <property type="term" value="P:'de novo' CTP biosynthetic process"/>
    <property type="evidence" value="ECO:0007669"/>
    <property type="project" value="UniProtKB-UniPathway"/>
</dbReference>
<evidence type="ECO:0000256" key="11">
    <source>
        <dbReference type="ARBA" id="ARBA00022975"/>
    </source>
</evidence>
<dbReference type="GO" id="GO:0033862">
    <property type="term" value="F:UMP kinase activity"/>
    <property type="evidence" value="ECO:0007669"/>
    <property type="project" value="UniProtKB-EC"/>
</dbReference>